<keyword evidence="1" id="KW-1133">Transmembrane helix</keyword>
<dbReference type="Proteomes" id="UP000682134">
    <property type="component" value="Unassembled WGS sequence"/>
</dbReference>
<evidence type="ECO:0000256" key="1">
    <source>
        <dbReference type="SAM" id="Phobius"/>
    </source>
</evidence>
<keyword evidence="1" id="KW-0812">Transmembrane</keyword>
<gene>
    <name evidence="2" type="ORF">J5Y03_09400</name>
</gene>
<dbReference type="RefSeq" id="WP_209404922.1">
    <property type="nucleotide sequence ID" value="NZ_JAGIYQ010000005.1"/>
</dbReference>
<reference evidence="2" key="1">
    <citation type="submission" date="2021-04" db="EMBL/GenBank/DDBJ databases">
        <title>Genome seq and assembly of Bacillus sp.</title>
        <authorList>
            <person name="Chhetri G."/>
        </authorList>
    </citation>
    <scope>NUCLEOTIDE SEQUENCE</scope>
    <source>
        <strain evidence="2">RG28</strain>
    </source>
</reference>
<evidence type="ECO:0000313" key="3">
    <source>
        <dbReference type="Proteomes" id="UP000682134"/>
    </source>
</evidence>
<evidence type="ECO:0000313" key="2">
    <source>
        <dbReference type="EMBL" id="MBP0725402.1"/>
    </source>
</evidence>
<sequence length="196" mass="22558">MIVNVNLLPQREKRNVVMYILLLTVFVCIFVTCLSFYMMKKNEEQKKGSLEQQLAATQAALIQQKKNQQLSENPSDEMKLQNEVNQLKESTVSTTTIIDQLTKLLPMYGVFQSLNYESGGTITLQVQFNDKRESIYYFARLQKQSWIEEVNISSIEAVEVSNIEQTSKVQEVSGYIANYQIQVNKEKVRKLEGDAK</sequence>
<accession>A0A940SGS4</accession>
<dbReference type="AlphaFoldDB" id="A0A940SGS4"/>
<feature type="transmembrane region" description="Helical" evidence="1">
    <location>
        <begin position="16"/>
        <end position="37"/>
    </location>
</feature>
<keyword evidence="3" id="KW-1185">Reference proteome</keyword>
<protein>
    <submittedName>
        <fullName evidence="2">Uncharacterized protein</fullName>
    </submittedName>
</protein>
<name>A0A940SGS4_9BACI</name>
<comment type="caution">
    <text evidence="2">The sequence shown here is derived from an EMBL/GenBank/DDBJ whole genome shotgun (WGS) entry which is preliminary data.</text>
</comment>
<keyword evidence="1" id="KW-0472">Membrane</keyword>
<dbReference type="EMBL" id="JAGIYQ010000005">
    <property type="protein sequence ID" value="MBP0725402.1"/>
    <property type="molecule type" value="Genomic_DNA"/>
</dbReference>
<organism evidence="2 3">
    <name type="scientific">Gottfriedia endophytica</name>
    <dbReference type="NCBI Taxonomy" id="2820819"/>
    <lineage>
        <taxon>Bacteria</taxon>
        <taxon>Bacillati</taxon>
        <taxon>Bacillota</taxon>
        <taxon>Bacilli</taxon>
        <taxon>Bacillales</taxon>
        <taxon>Bacillaceae</taxon>
        <taxon>Gottfriedia</taxon>
    </lineage>
</organism>
<proteinExistence type="predicted"/>